<organism evidence="1">
    <name type="scientific">Oryza sativa subsp. japonica</name>
    <name type="common">Rice</name>
    <dbReference type="NCBI Taxonomy" id="39947"/>
    <lineage>
        <taxon>Eukaryota</taxon>
        <taxon>Viridiplantae</taxon>
        <taxon>Streptophyta</taxon>
        <taxon>Embryophyta</taxon>
        <taxon>Tracheophyta</taxon>
        <taxon>Spermatophyta</taxon>
        <taxon>Magnoliopsida</taxon>
        <taxon>Liliopsida</taxon>
        <taxon>Poales</taxon>
        <taxon>Poaceae</taxon>
        <taxon>BOP clade</taxon>
        <taxon>Oryzoideae</taxon>
        <taxon>Oryzeae</taxon>
        <taxon>Oryzinae</taxon>
        <taxon>Oryza</taxon>
        <taxon>Oryza sativa</taxon>
    </lineage>
</organism>
<protein>
    <submittedName>
        <fullName evidence="1">Uncharacterized protein</fullName>
    </submittedName>
</protein>
<accession>Q9FYQ2</accession>
<sequence length="314" mass="33523">MTGGASTAITQRERARGVVGMEKPQREQMALMVPELLLVVATSEGALASIELACNLLDSIEFDVLVDIAHGVPFNTTGGGEQPLYMGGGCGGGGGGWRGASRSFGVPMDSTGGGEGSFSVDALAYEPFTFGVPMDTSGGGVEHTGGDGAATNVAADHKGRKAGIDYWANTLASAFATDGPLNAAHREITRLITLHGVAAHLLIRCLELHDFPHGDEAAWQRWWEHHDAFVPRAHDALLRLSSATSASAAAEDFLRLRSALSPGRNDWPSEAKQLVRDARRDIGEARDAVILMRDDAVREFFETWMILKRSQASR</sequence>
<dbReference type="EMBL" id="AP002539">
    <property type="protein sequence ID" value="BAB08183.1"/>
    <property type="molecule type" value="Genomic_DNA"/>
</dbReference>
<evidence type="ECO:0000313" key="1">
    <source>
        <dbReference type="EMBL" id="BAB08183.1"/>
    </source>
</evidence>
<name>Q9FYQ2_ORYSJ</name>
<proteinExistence type="predicted"/>
<dbReference type="HOGENOM" id="CLU_083743_0_0_1"/>
<reference evidence="1" key="1">
    <citation type="submission" date="2000-06" db="EMBL/GenBank/DDBJ databases">
        <title>Oryza sativa nipponbare(GA3) genomic DNA, chromosome 1, PAC clone:P0433F09.</title>
        <authorList>
            <person name="Sasaki T."/>
            <person name="Matsumoto T."/>
            <person name="Yamamoto K."/>
        </authorList>
    </citation>
    <scope>NUCLEOTIDE SEQUENCE</scope>
</reference>
<dbReference type="AlphaFoldDB" id="Q9FYQ2"/>